<name>A0A1E8F949_9ALTE</name>
<keyword evidence="3" id="KW-1185">Reference proteome</keyword>
<evidence type="ECO:0000313" key="3">
    <source>
        <dbReference type="Proteomes" id="UP000176037"/>
    </source>
</evidence>
<evidence type="ECO:0000313" key="2">
    <source>
        <dbReference type="EMBL" id="OFI32449.1"/>
    </source>
</evidence>
<keyword evidence="1" id="KW-0732">Signal</keyword>
<feature type="signal peptide" evidence="1">
    <location>
        <begin position="1"/>
        <end position="25"/>
    </location>
</feature>
<feature type="chain" id="PRO_5009213868" evidence="1">
    <location>
        <begin position="26"/>
        <end position="127"/>
    </location>
</feature>
<evidence type="ECO:0000256" key="1">
    <source>
        <dbReference type="SAM" id="SignalP"/>
    </source>
</evidence>
<dbReference type="Proteomes" id="UP000176037">
    <property type="component" value="Unassembled WGS sequence"/>
</dbReference>
<dbReference type="OrthoDB" id="6386134at2"/>
<accession>A0A1E8F949</accession>
<protein>
    <submittedName>
        <fullName evidence="2">Uncharacterized protein</fullName>
    </submittedName>
</protein>
<comment type="caution">
    <text evidence="2">The sequence shown here is derived from an EMBL/GenBank/DDBJ whole genome shotgun (WGS) entry which is preliminary data.</text>
</comment>
<proteinExistence type="predicted"/>
<dbReference type="AlphaFoldDB" id="A0A1E8F949"/>
<sequence length="127" mass="14200">MKKIRFWLIASAVAGAMFNINVASANEFSAIKKVSESKELETLRDSYRACVVKKASLYLKVNDIDSTIAHAPLACKRELLSIRQFLLSGAFKVEVVDQLMESVREGIEIDLVNHVYTEALKQKGIKP</sequence>
<organism evidence="2 3">
    <name type="scientific">Alteromonas lipolytica</name>
    <dbReference type="NCBI Taxonomy" id="1856405"/>
    <lineage>
        <taxon>Bacteria</taxon>
        <taxon>Pseudomonadati</taxon>
        <taxon>Pseudomonadota</taxon>
        <taxon>Gammaproteobacteria</taxon>
        <taxon>Alteromonadales</taxon>
        <taxon>Alteromonadaceae</taxon>
        <taxon>Alteromonas/Salinimonas group</taxon>
        <taxon>Alteromonas</taxon>
    </lineage>
</organism>
<dbReference type="STRING" id="1856405.BFC17_06970"/>
<gene>
    <name evidence="2" type="ORF">BFC17_06970</name>
</gene>
<dbReference type="RefSeq" id="WP_070178433.1">
    <property type="nucleotide sequence ID" value="NZ_BMJR01000007.1"/>
</dbReference>
<reference evidence="2 3" key="1">
    <citation type="submission" date="2016-09" db="EMBL/GenBank/DDBJ databases">
        <title>Alteromonas lipolytica, a new species isolated from sea water.</title>
        <authorList>
            <person name="Wu Y.-H."/>
            <person name="Cheng H."/>
            <person name="Xu X.-W."/>
        </authorList>
    </citation>
    <scope>NUCLEOTIDE SEQUENCE [LARGE SCALE GENOMIC DNA]</scope>
    <source>
        <strain evidence="2 3">JW12</strain>
    </source>
</reference>
<dbReference type="EMBL" id="MJIC01000017">
    <property type="protein sequence ID" value="OFI32449.1"/>
    <property type="molecule type" value="Genomic_DNA"/>
</dbReference>